<accession>A0A7G9W7E5</accession>
<dbReference type="AlphaFoldDB" id="A0A7G9W7E5"/>
<dbReference type="EMBL" id="CP058559">
    <property type="protein sequence ID" value="QNO14607.1"/>
    <property type="molecule type" value="Genomic_DNA"/>
</dbReference>
<dbReference type="Gene3D" id="3.90.1510.10">
    <property type="entry name" value="Glycerate kinase, domain 2"/>
    <property type="match status" value="1"/>
</dbReference>
<evidence type="ECO:0000256" key="2">
    <source>
        <dbReference type="ARBA" id="ARBA00022679"/>
    </source>
</evidence>
<sequence>MRILVASDSFKGSLSSIDVCKAVSEGIKEVIPNCEVVMLPIADGGEGTLEAMSYATGGRLVEAICTNPVGERISGHYSISGDGKTAVIEMAKAAGLYLINREQRNPYYTTTFGVGELIIHALDKGCRNFIVGIGGSATNDGGVGMLQALGFSFLDKARNEIDTGGLALGKIDSIDPSNRDKRLDECTFKIACDVDNTLCGPKGASYIFGPQKGATPQMVKELDSTLKHYANVIHRDLGVKVLDIKGGGAAGGLGTAFVGFLNAELVSGVDLILDSLKFSEKLEGIDLVITGEGQIDDQTAHGKVPMGVAKRAKEQNIPVVAIVGSISGNVASLYQLGLNAIFSVVNKPMTLDQAMNNAYELVQQTAKNVVGLFNT</sequence>
<dbReference type="PIRSF" id="PIRSF006078">
    <property type="entry name" value="GlxK"/>
    <property type="match status" value="1"/>
</dbReference>
<dbReference type="InterPro" id="IPR018197">
    <property type="entry name" value="Glycerate_kinase_RE-like"/>
</dbReference>
<dbReference type="Proteomes" id="UP000516160">
    <property type="component" value="Chromosome"/>
</dbReference>
<proteinExistence type="inferred from homology"/>
<evidence type="ECO:0000313" key="5">
    <source>
        <dbReference type="EMBL" id="QNO14607.1"/>
    </source>
</evidence>
<evidence type="ECO:0000313" key="6">
    <source>
        <dbReference type="Proteomes" id="UP000516160"/>
    </source>
</evidence>
<protein>
    <submittedName>
        <fullName evidence="5">Glycerate kinase</fullName>
    </submittedName>
</protein>
<name>A0A7G9W7E5_ALKCA</name>
<dbReference type="InterPro" id="IPR018193">
    <property type="entry name" value="Glyc_kinase_flavodox-like_fold"/>
</dbReference>
<keyword evidence="6" id="KW-1185">Reference proteome</keyword>
<comment type="similarity">
    <text evidence="1 4">Belongs to the glycerate kinase type-1 family.</text>
</comment>
<evidence type="ECO:0000256" key="3">
    <source>
        <dbReference type="ARBA" id="ARBA00022777"/>
    </source>
</evidence>
<dbReference type="InterPro" id="IPR004381">
    <property type="entry name" value="Glycerate_kinase"/>
</dbReference>
<dbReference type="PANTHER" id="PTHR21599">
    <property type="entry name" value="GLYCERATE KINASE"/>
    <property type="match status" value="1"/>
</dbReference>
<gene>
    <name evidence="5" type="ORF">HYG86_07335</name>
</gene>
<dbReference type="InterPro" id="IPR036129">
    <property type="entry name" value="Glycerate_kinase_sf"/>
</dbReference>
<keyword evidence="3 4" id="KW-0418">Kinase</keyword>
<dbReference type="RefSeq" id="WP_213168442.1">
    <property type="nucleotide sequence ID" value="NZ_CP058559.1"/>
</dbReference>
<dbReference type="KEGG" id="acae:HYG86_07335"/>
<dbReference type="PANTHER" id="PTHR21599:SF0">
    <property type="entry name" value="GLYCERATE KINASE"/>
    <property type="match status" value="1"/>
</dbReference>
<dbReference type="SUPFAM" id="SSF110738">
    <property type="entry name" value="Glycerate kinase I"/>
    <property type="match status" value="1"/>
</dbReference>
<evidence type="ECO:0000256" key="4">
    <source>
        <dbReference type="PIRNR" id="PIRNR006078"/>
    </source>
</evidence>
<dbReference type="GO" id="GO:0031388">
    <property type="term" value="P:organic acid phosphorylation"/>
    <property type="evidence" value="ECO:0007669"/>
    <property type="project" value="UniProtKB-UniRule"/>
</dbReference>
<keyword evidence="2 4" id="KW-0808">Transferase</keyword>
<dbReference type="NCBIfam" id="TIGR00045">
    <property type="entry name" value="glycerate kinase"/>
    <property type="match status" value="1"/>
</dbReference>
<dbReference type="GO" id="GO:0008887">
    <property type="term" value="F:glycerate kinase activity"/>
    <property type="evidence" value="ECO:0007669"/>
    <property type="project" value="UniProtKB-UniRule"/>
</dbReference>
<organism evidence="5 6">
    <name type="scientific">Alkalicella caledoniensis</name>
    <dbReference type="NCBI Taxonomy" id="2731377"/>
    <lineage>
        <taxon>Bacteria</taxon>
        <taxon>Bacillati</taxon>
        <taxon>Bacillota</taxon>
        <taxon>Clostridia</taxon>
        <taxon>Eubacteriales</taxon>
        <taxon>Proteinivoracaceae</taxon>
        <taxon>Alkalicella</taxon>
    </lineage>
</organism>
<reference evidence="5 6" key="1">
    <citation type="submission" date="2020-07" db="EMBL/GenBank/DDBJ databases">
        <title>Alkalicella. sp. LB2 genome.</title>
        <authorList>
            <person name="Postec A."/>
            <person name="Quemeneur M."/>
        </authorList>
    </citation>
    <scope>NUCLEOTIDE SEQUENCE [LARGE SCALE GENOMIC DNA]</scope>
    <source>
        <strain evidence="5 6">LB2</strain>
    </source>
</reference>
<dbReference type="Gene3D" id="3.40.50.10350">
    <property type="entry name" value="Glycerate kinase, domain 1"/>
    <property type="match status" value="1"/>
</dbReference>
<evidence type="ECO:0000256" key="1">
    <source>
        <dbReference type="ARBA" id="ARBA00006284"/>
    </source>
</evidence>
<dbReference type="Pfam" id="PF02595">
    <property type="entry name" value="Gly_kinase"/>
    <property type="match status" value="1"/>
</dbReference>